<dbReference type="InterPro" id="IPR037171">
    <property type="entry name" value="NagB/RpiA_transferase-like"/>
</dbReference>
<dbReference type="PANTHER" id="PTHR43682:SF1">
    <property type="entry name" value="LACTATE UTILIZATION PROTEIN C"/>
    <property type="match status" value="1"/>
</dbReference>
<gene>
    <name evidence="2" type="primary">lutC_2</name>
    <name evidence="2" type="ORF">KBTEX_01718</name>
</gene>
<accession>A0A5B8RFC2</accession>
<dbReference type="InterPro" id="IPR003741">
    <property type="entry name" value="LUD_dom"/>
</dbReference>
<dbReference type="SUPFAM" id="SSF100950">
    <property type="entry name" value="NagB/RpiA/CoA transferase-like"/>
    <property type="match status" value="1"/>
</dbReference>
<evidence type="ECO:0000259" key="1">
    <source>
        <dbReference type="Pfam" id="PF02589"/>
    </source>
</evidence>
<evidence type="ECO:0000313" key="2">
    <source>
        <dbReference type="EMBL" id="QEA05397.1"/>
    </source>
</evidence>
<organism evidence="2">
    <name type="scientific">uncultured organism</name>
    <dbReference type="NCBI Taxonomy" id="155900"/>
    <lineage>
        <taxon>unclassified sequences</taxon>
        <taxon>environmental samples</taxon>
    </lineage>
</organism>
<dbReference type="PANTHER" id="PTHR43682">
    <property type="entry name" value="LACTATE UTILIZATION PROTEIN C"/>
    <property type="match status" value="1"/>
</dbReference>
<dbReference type="Gene3D" id="3.40.50.10420">
    <property type="entry name" value="NagB/RpiA/CoA transferase-like"/>
    <property type="match status" value="1"/>
</dbReference>
<protein>
    <submittedName>
        <fullName evidence="2">Lactate utilization protein C</fullName>
    </submittedName>
</protein>
<name>A0A5B8RFC2_9ZZZZ</name>
<reference evidence="2" key="1">
    <citation type="submission" date="2019-06" db="EMBL/GenBank/DDBJ databases">
        <authorList>
            <person name="Murdoch R.W."/>
            <person name="Fathepure B."/>
        </authorList>
    </citation>
    <scope>NUCLEOTIDE SEQUENCE</scope>
</reference>
<dbReference type="EMBL" id="MN079100">
    <property type="protein sequence ID" value="QEA05397.1"/>
    <property type="molecule type" value="Genomic_DNA"/>
</dbReference>
<feature type="domain" description="LUD" evidence="1">
    <location>
        <begin position="118"/>
        <end position="216"/>
    </location>
</feature>
<dbReference type="AlphaFoldDB" id="A0A5B8RFC2"/>
<sequence>MSDTAQRFFSTIRRALGREAAPDPEAIEAERRALMAAPAPRPKWSGDDVTRLLTRLEAAAATSERIASRADIPAAVARVLLDAGAPGGPVQIGADPLLAGLEWTQEVTVAKGIDGVRTAPASVTVAVAGIAETGTLVLRSGPDNPTSLNFLPEHHVVVLRAGDVVDYMETAWARLHADGDLPRTVNFITGPSRTGDVEQTIELGAHGPRRLHVLLLEDHDQL</sequence>
<dbReference type="Pfam" id="PF02589">
    <property type="entry name" value="LUD_dom"/>
    <property type="match status" value="1"/>
</dbReference>
<dbReference type="InterPro" id="IPR024185">
    <property type="entry name" value="FTHF_cligase-like_sf"/>
</dbReference>
<proteinExistence type="predicted"/>